<proteinExistence type="predicted"/>
<accession>A5DC97</accession>
<dbReference type="VEuPathDB" id="FungiDB:PGUG_00902"/>
<dbReference type="Pfam" id="PF00855">
    <property type="entry name" value="PWWP"/>
    <property type="match status" value="1"/>
</dbReference>
<dbReference type="Gene3D" id="2.30.30.140">
    <property type="match status" value="1"/>
</dbReference>
<dbReference type="Gene3D" id="1.20.930.10">
    <property type="entry name" value="Conserved domain common to transcription factors TFIIS, elongin A, CRSP70"/>
    <property type="match status" value="1"/>
</dbReference>
<reference evidence="3 4" key="1">
    <citation type="journal article" date="2009" name="Nature">
        <title>Evolution of pathogenicity and sexual reproduction in eight Candida genomes.</title>
        <authorList>
            <person name="Butler G."/>
            <person name="Rasmussen M.D."/>
            <person name="Lin M.F."/>
            <person name="Santos M.A."/>
            <person name="Sakthikumar S."/>
            <person name="Munro C.A."/>
            <person name="Rheinbay E."/>
            <person name="Grabherr M."/>
            <person name="Forche A."/>
            <person name="Reedy J.L."/>
            <person name="Agrafioti I."/>
            <person name="Arnaud M.B."/>
            <person name="Bates S."/>
            <person name="Brown A.J."/>
            <person name="Brunke S."/>
            <person name="Costanzo M.C."/>
            <person name="Fitzpatrick D.A."/>
            <person name="de Groot P.W."/>
            <person name="Harris D."/>
            <person name="Hoyer L.L."/>
            <person name="Hube B."/>
            <person name="Klis F.M."/>
            <person name="Kodira C."/>
            <person name="Lennard N."/>
            <person name="Logue M.E."/>
            <person name="Martin R."/>
            <person name="Neiman A.M."/>
            <person name="Nikolaou E."/>
            <person name="Quail M.A."/>
            <person name="Quinn J."/>
            <person name="Santos M.C."/>
            <person name="Schmitzberger F.F."/>
            <person name="Sherlock G."/>
            <person name="Shah P."/>
            <person name="Silverstein K.A."/>
            <person name="Skrzypek M.S."/>
            <person name="Soll D."/>
            <person name="Staggs R."/>
            <person name="Stansfield I."/>
            <person name="Stumpf M.P."/>
            <person name="Sudbery P.E."/>
            <person name="Srikantha T."/>
            <person name="Zeng Q."/>
            <person name="Berman J."/>
            <person name="Berriman M."/>
            <person name="Heitman J."/>
            <person name="Gow N.A."/>
            <person name="Lorenz M.C."/>
            <person name="Birren B.W."/>
            <person name="Kellis M."/>
            <person name="Cuomo C.A."/>
        </authorList>
    </citation>
    <scope>NUCLEOTIDE SEQUENCE [LARGE SCALE GENOMIC DNA]</scope>
    <source>
        <strain evidence="4">ATCC 6260 / CBS 566 / DSM 6381 / JCM 1539 / NBRC 10279 / NRRL Y-324</strain>
    </source>
</reference>
<dbReference type="AlphaFoldDB" id="A5DC97"/>
<dbReference type="KEGG" id="pgu:PGUG_00902"/>
<organism evidence="3 4">
    <name type="scientific">Meyerozyma guilliermondii (strain ATCC 6260 / CBS 566 / DSM 6381 / JCM 1539 / NBRC 10279 / NRRL Y-324)</name>
    <name type="common">Yeast</name>
    <name type="synonym">Candida guilliermondii</name>
    <dbReference type="NCBI Taxonomy" id="294746"/>
    <lineage>
        <taxon>Eukaryota</taxon>
        <taxon>Fungi</taxon>
        <taxon>Dikarya</taxon>
        <taxon>Ascomycota</taxon>
        <taxon>Saccharomycotina</taxon>
        <taxon>Pichiomycetes</taxon>
        <taxon>Debaryomycetaceae</taxon>
        <taxon>Meyerozyma</taxon>
    </lineage>
</organism>
<dbReference type="HOGENOM" id="CLU_034381_0_0_1"/>
<dbReference type="InterPro" id="IPR000313">
    <property type="entry name" value="PWWP_dom"/>
</dbReference>
<dbReference type="eggNOG" id="ENOG502QWCQ">
    <property type="taxonomic scope" value="Eukaryota"/>
</dbReference>
<gene>
    <name evidence="3" type="ORF">PGUG_00902</name>
</gene>
<dbReference type="GeneID" id="5128709"/>
<sequence>MPPKRARPLFKPRTLVLAKMQGFPAWPSFVMPEELIPENIMRAKKKSTDYCVIFIPDGDYYWVSEKSLEELTPEELRKRIAKLPNKGKKKSTSTKRTLVVGDALMAAQDVDFDVFIKKLNANAGEEEDDDEEDEEEFELEEENEEDEEDVEEDGNGDEEEDMHNKDTESVDIETKPTGKDLRRGNGRRSRGRSAPVEVEDDAEDDGDEEEENLTHRRKRARSSTPLVATTKRRSANGSNGTIKQRNKPEPCPPKVLSEEERQHQLWLCRIKLQRSLIQRNQPITPTDTKSFPPPTVDELSIARLILHRLAEFPMNLDLLSTTKIHKVLKCILKDPDLEYPDSFKLHEKCNELLNKWSGLIDHLRQEKHRRGDARLNSQPPDDSEISGIESVKKEGESESETMGIPVTTAS</sequence>
<dbReference type="RefSeq" id="XP_001487525.2">
    <property type="nucleotide sequence ID" value="XM_001487475.1"/>
</dbReference>
<dbReference type="InParanoid" id="A5DC97"/>
<feature type="compositionally biased region" description="Basic and acidic residues" evidence="1">
    <location>
        <begin position="162"/>
        <end position="183"/>
    </location>
</feature>
<dbReference type="OMA" id="WEQPHRL"/>
<feature type="region of interest" description="Disordered" evidence="1">
    <location>
        <begin position="369"/>
        <end position="410"/>
    </location>
</feature>
<evidence type="ECO:0000313" key="3">
    <source>
        <dbReference type="EMBL" id="EDK36804.2"/>
    </source>
</evidence>
<dbReference type="Pfam" id="PF08711">
    <property type="entry name" value="Med26"/>
    <property type="match status" value="1"/>
</dbReference>
<feature type="region of interest" description="Disordered" evidence="1">
    <location>
        <begin position="121"/>
        <end position="254"/>
    </location>
</feature>
<dbReference type="PROSITE" id="PS50812">
    <property type="entry name" value="PWWP"/>
    <property type="match status" value="1"/>
</dbReference>
<dbReference type="Proteomes" id="UP000001997">
    <property type="component" value="Unassembled WGS sequence"/>
</dbReference>
<dbReference type="EMBL" id="CH408155">
    <property type="protein sequence ID" value="EDK36804.2"/>
    <property type="molecule type" value="Genomic_DNA"/>
</dbReference>
<evidence type="ECO:0000259" key="2">
    <source>
        <dbReference type="PROSITE" id="PS50812"/>
    </source>
</evidence>
<dbReference type="InterPro" id="IPR035441">
    <property type="entry name" value="TFIIS/LEDGF_dom_sf"/>
</dbReference>
<keyword evidence="4" id="KW-1185">Reference proteome</keyword>
<evidence type="ECO:0000256" key="1">
    <source>
        <dbReference type="SAM" id="MobiDB-lite"/>
    </source>
</evidence>
<feature type="domain" description="PWWP" evidence="2">
    <location>
        <begin position="12"/>
        <end position="74"/>
    </location>
</feature>
<evidence type="ECO:0000313" key="4">
    <source>
        <dbReference type="Proteomes" id="UP000001997"/>
    </source>
</evidence>
<dbReference type="FunCoup" id="A5DC97">
    <property type="interactions" value="119"/>
</dbReference>
<dbReference type="STRING" id="294746.A5DC97"/>
<feature type="compositionally biased region" description="Acidic residues" evidence="1">
    <location>
        <begin position="197"/>
        <end position="211"/>
    </location>
</feature>
<name>A5DC97_PICGU</name>
<protein>
    <recommendedName>
        <fullName evidence="2">PWWP domain-containing protein</fullName>
    </recommendedName>
</protein>
<dbReference type="InterPro" id="IPR035503">
    <property type="entry name" value="IOC4-like_PWWP"/>
</dbReference>
<dbReference type="CDD" id="cd05840">
    <property type="entry name" value="PWWP_ScIOC4-like"/>
    <property type="match status" value="1"/>
</dbReference>
<dbReference type="OrthoDB" id="9975114at2759"/>
<dbReference type="InterPro" id="IPR017923">
    <property type="entry name" value="TFIIS_N"/>
</dbReference>
<feature type="compositionally biased region" description="Acidic residues" evidence="1">
    <location>
        <begin position="124"/>
        <end position="161"/>
    </location>
</feature>
<dbReference type="SUPFAM" id="SSF47676">
    <property type="entry name" value="Conserved domain common to transcription factors TFIIS, elongin A, CRSP70"/>
    <property type="match status" value="1"/>
</dbReference>
<dbReference type="SMART" id="SM00293">
    <property type="entry name" value="PWWP"/>
    <property type="match status" value="1"/>
</dbReference>
<dbReference type="SUPFAM" id="SSF63748">
    <property type="entry name" value="Tudor/PWWP/MBT"/>
    <property type="match status" value="1"/>
</dbReference>